<name>A0A4Y3V7N3_9ACTN</name>
<feature type="compositionally biased region" description="Basic and acidic residues" evidence="1">
    <location>
        <begin position="79"/>
        <end position="103"/>
    </location>
</feature>
<sequence>MPSRAQRPCTTPGCAGKPVKGSAKCVECLGRSRRPRPSASAQGYDAEHRDRFRAGVLARNPTCMCTNTEHGHGSPCGARSEHADHYPLSKRELRARGLDEHHPNYGRGLCPPCHSKETGRHQPGGWAAAPRDDPPF</sequence>
<gene>
    <name evidence="2" type="ORF">SSP24_06220</name>
</gene>
<feature type="region of interest" description="Disordered" evidence="1">
    <location>
        <begin position="1"/>
        <end position="21"/>
    </location>
</feature>
<protein>
    <recommendedName>
        <fullName evidence="4">Holin</fullName>
    </recommendedName>
</protein>
<feature type="region of interest" description="Disordered" evidence="1">
    <location>
        <begin position="70"/>
        <end position="136"/>
    </location>
</feature>
<proteinExistence type="predicted"/>
<reference evidence="2 3" key="1">
    <citation type="submission" date="2019-06" db="EMBL/GenBank/DDBJ databases">
        <title>Whole genome shotgun sequence of Streptomyces spinoverrucosus NBRC 14228.</title>
        <authorList>
            <person name="Hosoyama A."/>
            <person name="Uohara A."/>
            <person name="Ohji S."/>
            <person name="Ichikawa N."/>
        </authorList>
    </citation>
    <scope>NUCLEOTIDE SEQUENCE [LARGE SCALE GENOMIC DNA]</scope>
    <source>
        <strain evidence="2 3">NBRC 14228</strain>
    </source>
</reference>
<comment type="caution">
    <text evidence="2">The sequence shown here is derived from an EMBL/GenBank/DDBJ whole genome shotgun (WGS) entry which is preliminary data.</text>
</comment>
<dbReference type="Proteomes" id="UP000317881">
    <property type="component" value="Unassembled WGS sequence"/>
</dbReference>
<accession>A0A4Y3V7N3</accession>
<evidence type="ECO:0008006" key="4">
    <source>
        <dbReference type="Google" id="ProtNLM"/>
    </source>
</evidence>
<dbReference type="EMBL" id="BJND01000005">
    <property type="protein sequence ID" value="GEC02967.1"/>
    <property type="molecule type" value="Genomic_DNA"/>
</dbReference>
<evidence type="ECO:0000313" key="3">
    <source>
        <dbReference type="Proteomes" id="UP000317881"/>
    </source>
</evidence>
<keyword evidence="3" id="KW-1185">Reference proteome</keyword>
<evidence type="ECO:0000313" key="2">
    <source>
        <dbReference type="EMBL" id="GEC02967.1"/>
    </source>
</evidence>
<dbReference type="AlphaFoldDB" id="A0A4Y3V7N3"/>
<evidence type="ECO:0000256" key="1">
    <source>
        <dbReference type="SAM" id="MobiDB-lite"/>
    </source>
</evidence>
<organism evidence="2 3">
    <name type="scientific">Streptomyces spinoverrucosus</name>
    <dbReference type="NCBI Taxonomy" id="284043"/>
    <lineage>
        <taxon>Bacteria</taxon>
        <taxon>Bacillati</taxon>
        <taxon>Actinomycetota</taxon>
        <taxon>Actinomycetes</taxon>
        <taxon>Kitasatosporales</taxon>
        <taxon>Streptomycetaceae</taxon>
        <taxon>Streptomyces</taxon>
    </lineage>
</organism>